<evidence type="ECO:0000313" key="1">
    <source>
        <dbReference type="EMBL" id="SMP22564.1"/>
    </source>
</evidence>
<sequence>MAIQDLLLLTGRLTEVHGDSIEALLATFSERDLMAFTELVIVHRVVPQVIKKLNRQFSLELANINAKKIKEALLPHWTDVQRWIRIHDQAMEELIDIHKVFHPLVIKGGYLQSLYEVDSPRMISDLDLVIDHQQIWDYLGSLQRKGYHLKKARLGRYAIYRDNPNYPKFVGVCPMWKESEDDIVEIDIHVGAFPSCGEGLILFKDTDLHIKRSVYYPTAEKSILILLAHIVRHGFCRLRDINDFYLLWNKPGLDKQMVEDATKDEYLYSVLQHIRQLTGQVYSEFPLYKKITEDPMLFAVQNEKDRVRDRIMQFRYLSQLYSSYFGEKIGLLKAVKTIPYLERTNRPYPIWEHRKTNGMDDERMVFVPLYWYQGDIRDDVIQILDSDQIEVYPEFQAVVVSPGKEQELIIVPNFILTSTSYRPNYSLLPKQDDQVKALFNQFGVGEYGIVPTYNE</sequence>
<dbReference type="InterPro" id="IPR039498">
    <property type="entry name" value="NTP_transf_5"/>
</dbReference>
<protein>
    <submittedName>
        <fullName evidence="1">Uncharacterized nucleotidyltransferase</fullName>
    </submittedName>
</protein>
<keyword evidence="2" id="KW-1185">Reference proteome</keyword>
<gene>
    <name evidence="1" type="ORF">SAMN06265361_10471</name>
</gene>
<dbReference type="AlphaFoldDB" id="A0AA46AFW6"/>
<proteinExistence type="predicted"/>
<name>A0AA46AFW6_9BACL</name>
<comment type="caution">
    <text evidence="1">The sequence shown here is derived from an EMBL/GenBank/DDBJ whole genome shotgun (WGS) entry which is preliminary data.</text>
</comment>
<dbReference type="RefSeq" id="WP_102993417.1">
    <property type="nucleotide sequence ID" value="NZ_FXTU01000004.1"/>
</dbReference>
<dbReference type="Proteomes" id="UP001157946">
    <property type="component" value="Unassembled WGS sequence"/>
</dbReference>
<organism evidence="1 2">
    <name type="scientific">Laceyella tengchongensis</name>
    <dbReference type="NCBI Taxonomy" id="574699"/>
    <lineage>
        <taxon>Bacteria</taxon>
        <taxon>Bacillati</taxon>
        <taxon>Bacillota</taxon>
        <taxon>Bacilli</taxon>
        <taxon>Bacillales</taxon>
        <taxon>Thermoactinomycetaceae</taxon>
        <taxon>Laceyella</taxon>
    </lineage>
</organism>
<accession>A0AA46AFW6</accession>
<dbReference type="EMBL" id="FXTU01000004">
    <property type="protein sequence ID" value="SMP22564.1"/>
    <property type="molecule type" value="Genomic_DNA"/>
</dbReference>
<evidence type="ECO:0000313" key="2">
    <source>
        <dbReference type="Proteomes" id="UP001157946"/>
    </source>
</evidence>
<dbReference type="Pfam" id="PF14907">
    <property type="entry name" value="NTP_transf_5"/>
    <property type="match status" value="1"/>
</dbReference>
<reference evidence="1" key="1">
    <citation type="submission" date="2017-05" db="EMBL/GenBank/DDBJ databases">
        <authorList>
            <person name="Varghese N."/>
            <person name="Submissions S."/>
        </authorList>
    </citation>
    <scope>NUCLEOTIDE SEQUENCE</scope>
    <source>
        <strain evidence="1">DSM 45262</strain>
    </source>
</reference>